<dbReference type="PANTHER" id="PTHR42917">
    <property type="entry name" value="2,4-DIENOYL-COA REDUCTASE"/>
    <property type="match status" value="1"/>
</dbReference>
<dbReference type="InterPro" id="IPR013785">
    <property type="entry name" value="Aldolase_TIM"/>
</dbReference>
<feature type="domain" description="NADH:flavin oxidoreductase/NADH oxidase N-terminal" evidence="10">
    <location>
        <begin position="21"/>
        <end position="355"/>
    </location>
</feature>
<evidence type="ECO:0000256" key="6">
    <source>
        <dbReference type="ARBA" id="ARBA00022723"/>
    </source>
</evidence>
<protein>
    <submittedName>
        <fullName evidence="12">FAD-dependent oxidoreductase</fullName>
    </submittedName>
</protein>
<dbReference type="EMBL" id="JBHTNF010000015">
    <property type="protein sequence ID" value="MFD1329866.1"/>
    <property type="molecule type" value="Genomic_DNA"/>
</dbReference>
<keyword evidence="7" id="KW-0560">Oxidoreductase</keyword>
<evidence type="ECO:0000256" key="3">
    <source>
        <dbReference type="ARBA" id="ARBA00011048"/>
    </source>
</evidence>
<comment type="cofactor">
    <cofactor evidence="2">
        <name>[4Fe-4S] cluster</name>
        <dbReference type="ChEBI" id="CHEBI:49883"/>
    </cofactor>
</comment>
<dbReference type="PANTHER" id="PTHR42917:SF2">
    <property type="entry name" value="2,4-DIENOYL-COA REDUCTASE [(2E)-ENOYL-COA-PRODUCING]"/>
    <property type="match status" value="1"/>
</dbReference>
<dbReference type="CDD" id="cd04734">
    <property type="entry name" value="OYE_like_3_FMN"/>
    <property type="match status" value="1"/>
</dbReference>
<keyword evidence="13" id="KW-1185">Reference proteome</keyword>
<dbReference type="Proteomes" id="UP001597173">
    <property type="component" value="Unassembled WGS sequence"/>
</dbReference>
<dbReference type="PRINTS" id="PR00368">
    <property type="entry name" value="FADPNR"/>
</dbReference>
<dbReference type="SUPFAM" id="SSF51395">
    <property type="entry name" value="FMN-linked oxidoreductases"/>
    <property type="match status" value="1"/>
</dbReference>
<keyword evidence="9" id="KW-0411">Iron-sulfur</keyword>
<feature type="domain" description="FAD/NAD(P)-binding" evidence="11">
    <location>
        <begin position="402"/>
        <end position="630"/>
    </location>
</feature>
<keyword evidence="6" id="KW-0479">Metal-binding</keyword>
<gene>
    <name evidence="12" type="ORF">ACFQ33_18395</name>
</gene>
<name>A0ABW3Z1A1_MYCRA</name>
<evidence type="ECO:0000313" key="13">
    <source>
        <dbReference type="Proteomes" id="UP001597173"/>
    </source>
</evidence>
<keyword evidence="8" id="KW-0408">Iron</keyword>
<keyword evidence="5" id="KW-0288">FMN</keyword>
<evidence type="ECO:0000256" key="2">
    <source>
        <dbReference type="ARBA" id="ARBA00001966"/>
    </source>
</evidence>
<organism evidence="12 13">
    <name type="scientific">Mycoplana ramosa</name>
    <name type="common">Mycoplana bullata</name>
    <dbReference type="NCBI Taxonomy" id="40837"/>
    <lineage>
        <taxon>Bacteria</taxon>
        <taxon>Pseudomonadati</taxon>
        <taxon>Pseudomonadota</taxon>
        <taxon>Alphaproteobacteria</taxon>
        <taxon>Hyphomicrobiales</taxon>
        <taxon>Rhizobiaceae</taxon>
        <taxon>Mycoplana</taxon>
    </lineage>
</organism>
<dbReference type="Pfam" id="PF07992">
    <property type="entry name" value="Pyr_redox_2"/>
    <property type="match status" value="1"/>
</dbReference>
<comment type="similarity">
    <text evidence="3">In the N-terminal section; belongs to the NADH:flavin oxidoreductase/NADH oxidase family.</text>
</comment>
<evidence type="ECO:0000259" key="10">
    <source>
        <dbReference type="Pfam" id="PF00724"/>
    </source>
</evidence>
<comment type="cofactor">
    <cofactor evidence="1">
        <name>FMN</name>
        <dbReference type="ChEBI" id="CHEBI:58210"/>
    </cofactor>
</comment>
<comment type="caution">
    <text evidence="12">The sequence shown here is derived from an EMBL/GenBank/DDBJ whole genome shotgun (WGS) entry which is preliminary data.</text>
</comment>
<dbReference type="Gene3D" id="3.20.20.70">
    <property type="entry name" value="Aldolase class I"/>
    <property type="match status" value="1"/>
</dbReference>
<evidence type="ECO:0000259" key="11">
    <source>
        <dbReference type="Pfam" id="PF07992"/>
    </source>
</evidence>
<dbReference type="Gene3D" id="3.40.50.720">
    <property type="entry name" value="NAD(P)-binding Rossmann-like Domain"/>
    <property type="match status" value="1"/>
</dbReference>
<accession>A0ABW3Z1A1</accession>
<dbReference type="Gene3D" id="3.50.50.60">
    <property type="entry name" value="FAD/NAD(P)-binding domain"/>
    <property type="match status" value="1"/>
</dbReference>
<evidence type="ECO:0000256" key="1">
    <source>
        <dbReference type="ARBA" id="ARBA00001917"/>
    </source>
</evidence>
<evidence type="ECO:0000256" key="8">
    <source>
        <dbReference type="ARBA" id="ARBA00023004"/>
    </source>
</evidence>
<dbReference type="Pfam" id="PF00724">
    <property type="entry name" value="Oxidored_FMN"/>
    <property type="match status" value="1"/>
</dbReference>
<dbReference type="InterPro" id="IPR036188">
    <property type="entry name" value="FAD/NAD-bd_sf"/>
</dbReference>
<dbReference type="InterPro" id="IPR001155">
    <property type="entry name" value="OxRdtase_FMN_N"/>
</dbReference>
<dbReference type="InterPro" id="IPR023753">
    <property type="entry name" value="FAD/NAD-binding_dom"/>
</dbReference>
<evidence type="ECO:0000256" key="5">
    <source>
        <dbReference type="ARBA" id="ARBA00022643"/>
    </source>
</evidence>
<sequence>MTDDVSSGNSTARAPSAFPHLFQPLKIRGVELKNRIMSSGHDTTLPTDGLVNDALLAYHAARAKGGVGLIVSQVAGVHETARYTSHMLMATEDACIDGYRRLAEICHAEGCVLFSQLFHPGREIMEGGDGLLTVAYAPSVSPNERFRVMPRALDRPMIGEIIAGYAAAARRMHAAGVDGLEFVASHGYLPAQFFNPRVNRRSDDYGGSLDNRLRFAREALAAMRAATSADFVIGMRISSSERDEQQGLASDETLEICRRLEPMLDYVSVTAGTSASLGGAVHIVPPMAYRAAYLSGDVARFREALGIPVFVTGRINQPQEAEAVIASGAADVCGMTRAMICDPDMPGKALEGRTDDIRACIACNQACIGHFHRGVPISCIQHPETGRELTFGTLTPAAKPKSVMVIGGGPAGMKAAAIAAARGHRVSLYEAAAQLGGQALLAQQLPRRAEFGGIITNLAHEVELANVRVLRGTRVDRALVEAEKPDAVIIATGARPYRPDLPQDDSIQVVDAWQVLRKEVKTGSRVVVADWRCDWIGPGIAELLTNEGCSVDLAVNGTHAAELLPLYVRDNLAAEFHRIGVRVTPYARLYGCDGGTVYMQHTVSEQPILFENVETLVLCLGHEPVDDLADMLKDLVPELHVIGDSQAPRTAEEAVYDGLKVASML</sequence>
<dbReference type="RefSeq" id="WP_374840235.1">
    <property type="nucleotide sequence ID" value="NZ_JBHEEW010000014.1"/>
</dbReference>
<reference evidence="13" key="1">
    <citation type="journal article" date="2019" name="Int. J. Syst. Evol. Microbiol.">
        <title>The Global Catalogue of Microorganisms (GCM) 10K type strain sequencing project: providing services to taxonomists for standard genome sequencing and annotation.</title>
        <authorList>
            <consortium name="The Broad Institute Genomics Platform"/>
            <consortium name="The Broad Institute Genome Sequencing Center for Infectious Disease"/>
            <person name="Wu L."/>
            <person name="Ma J."/>
        </authorList>
    </citation>
    <scope>NUCLEOTIDE SEQUENCE [LARGE SCALE GENOMIC DNA]</scope>
    <source>
        <strain evidence="13">CCUG 55609</strain>
    </source>
</reference>
<evidence type="ECO:0000256" key="7">
    <source>
        <dbReference type="ARBA" id="ARBA00023002"/>
    </source>
</evidence>
<evidence type="ECO:0000313" key="12">
    <source>
        <dbReference type="EMBL" id="MFD1329866.1"/>
    </source>
</evidence>
<dbReference type="SUPFAM" id="SSF51971">
    <property type="entry name" value="Nucleotide-binding domain"/>
    <property type="match status" value="1"/>
</dbReference>
<evidence type="ECO:0000256" key="4">
    <source>
        <dbReference type="ARBA" id="ARBA00022630"/>
    </source>
</evidence>
<proteinExistence type="inferred from homology"/>
<keyword evidence="4" id="KW-0285">Flavoprotein</keyword>
<dbReference type="InterPro" id="IPR051793">
    <property type="entry name" value="NADH:flavin_oxidoreductase"/>
</dbReference>
<evidence type="ECO:0000256" key="9">
    <source>
        <dbReference type="ARBA" id="ARBA00023014"/>
    </source>
</evidence>
<dbReference type="SUPFAM" id="SSF51905">
    <property type="entry name" value="FAD/NAD(P)-binding domain"/>
    <property type="match status" value="1"/>
</dbReference>